<dbReference type="GO" id="GO:0009847">
    <property type="term" value="P:spore germination"/>
    <property type="evidence" value="ECO:0007669"/>
    <property type="project" value="InterPro"/>
</dbReference>
<evidence type="ECO:0000256" key="4">
    <source>
        <dbReference type="ARBA" id="ARBA00022729"/>
    </source>
</evidence>
<reference evidence="11" key="1">
    <citation type="submission" date="2010-10" db="EMBL/GenBank/DDBJ databases">
        <authorList>
            <consortium name="US DOE Joint Genome Institute (JGI-PGF)"/>
            <person name="Lucas S."/>
            <person name="Copeland A."/>
            <person name="Lapidus A."/>
            <person name="Bruce D."/>
            <person name="Goodwin L."/>
            <person name="Pitluck S."/>
            <person name="Kyrpides N."/>
            <person name="Mavromatis K."/>
            <person name="Detter J.C."/>
            <person name="Han C."/>
            <person name="Land M."/>
            <person name="Hauser L."/>
            <person name="Markowitz V."/>
            <person name="Cheng J.-F."/>
            <person name="Hugenholtz P."/>
            <person name="Woyke T."/>
            <person name="Wu D."/>
            <person name="Pukall R."/>
            <person name="Wahrenburg C."/>
            <person name="Brambilla E."/>
            <person name="Klenk H.-P."/>
            <person name="Eisen J.A."/>
        </authorList>
    </citation>
    <scope>NUCLEOTIDE SEQUENCE [LARGE SCALE GENOMIC DNA]</scope>
    <source>
        <strain evidence="11">DSM 13965</strain>
    </source>
</reference>
<protein>
    <submittedName>
        <fullName evidence="11">Germination protein, Ger(X)C family</fullName>
    </submittedName>
</protein>
<dbReference type="AlphaFoldDB" id="K6PPB0"/>
<name>K6PPB0_9FIRM</name>
<evidence type="ECO:0000256" key="1">
    <source>
        <dbReference type="ARBA" id="ARBA00004635"/>
    </source>
</evidence>
<keyword evidence="6" id="KW-0564">Palmitate</keyword>
<feature type="domain" description="Spore germination GerAC-like C-terminal" evidence="9">
    <location>
        <begin position="251"/>
        <end position="414"/>
    </location>
</feature>
<dbReference type="InterPro" id="IPR008844">
    <property type="entry name" value="Spore_GerAC-like"/>
</dbReference>
<dbReference type="PANTHER" id="PTHR35789">
    <property type="entry name" value="SPORE GERMINATION PROTEIN B3"/>
    <property type="match status" value="1"/>
</dbReference>
<evidence type="ECO:0000256" key="2">
    <source>
        <dbReference type="ARBA" id="ARBA00007886"/>
    </source>
</evidence>
<evidence type="ECO:0000256" key="3">
    <source>
        <dbReference type="ARBA" id="ARBA00022544"/>
    </source>
</evidence>
<comment type="subcellular location">
    <subcellularLocation>
        <location evidence="1">Membrane</location>
        <topology evidence="1">Lipid-anchor</topology>
    </subcellularLocation>
</comment>
<keyword evidence="5" id="KW-0472">Membrane</keyword>
<evidence type="ECO:0000313" key="12">
    <source>
        <dbReference type="Proteomes" id="UP000005710"/>
    </source>
</evidence>
<dbReference type="InterPro" id="IPR057336">
    <property type="entry name" value="GerAC_N"/>
</dbReference>
<dbReference type="Gene3D" id="3.30.300.210">
    <property type="entry name" value="Nutrient germinant receptor protein C, domain 3"/>
    <property type="match status" value="1"/>
</dbReference>
<keyword evidence="12" id="KW-1185">Reference proteome</keyword>
<gene>
    <name evidence="11" type="ORF">ThesuDRAFT_00453</name>
</gene>
<dbReference type="InterPro" id="IPR038501">
    <property type="entry name" value="Spore_GerAC_C_sf"/>
</dbReference>
<dbReference type="PANTHER" id="PTHR35789:SF1">
    <property type="entry name" value="SPORE GERMINATION PROTEIN B3"/>
    <property type="match status" value="1"/>
</dbReference>
<evidence type="ECO:0000313" key="11">
    <source>
        <dbReference type="EMBL" id="EKP94752.1"/>
    </source>
</evidence>
<evidence type="ECO:0000256" key="5">
    <source>
        <dbReference type="ARBA" id="ARBA00023136"/>
    </source>
</evidence>
<reference evidence="11" key="2">
    <citation type="submission" date="2012-10" db="EMBL/GenBank/DDBJ databases">
        <title>Improved high-quality draft of Thermaerobacter subterraneus C21, DSM 13965.</title>
        <authorList>
            <consortium name="DOE Joint Genome Institute"/>
            <person name="Eisen J."/>
            <person name="Huntemann M."/>
            <person name="Wei C.-L."/>
            <person name="Han J."/>
            <person name="Detter J.C."/>
            <person name="Han C."/>
            <person name="Tapia R."/>
            <person name="Chen A."/>
            <person name="Kyrpides N."/>
            <person name="Mavromatis K."/>
            <person name="Markowitz V."/>
            <person name="Szeto E."/>
            <person name="Ivanova N."/>
            <person name="Mikhailova N."/>
            <person name="Ovchinnikova G."/>
            <person name="Pagani I."/>
            <person name="Pati A."/>
            <person name="Goodwin L."/>
            <person name="Nordberg H.P."/>
            <person name="Cantor M.N."/>
            <person name="Hua S.X."/>
            <person name="Woyke T."/>
            <person name="Eisen J."/>
            <person name="Klenk H.-P."/>
        </authorList>
    </citation>
    <scope>NUCLEOTIDE SEQUENCE [LARGE SCALE GENOMIC DNA]</scope>
    <source>
        <strain evidence="11">DSM 13965</strain>
    </source>
</reference>
<dbReference type="Pfam" id="PF05504">
    <property type="entry name" value="Spore_GerAC"/>
    <property type="match status" value="1"/>
</dbReference>
<evidence type="ECO:0000259" key="10">
    <source>
        <dbReference type="Pfam" id="PF25198"/>
    </source>
</evidence>
<feature type="domain" description="Spore germination protein N-terminal" evidence="10">
    <location>
        <begin position="60"/>
        <end position="234"/>
    </location>
</feature>
<evidence type="ECO:0000256" key="6">
    <source>
        <dbReference type="ARBA" id="ARBA00023139"/>
    </source>
</evidence>
<evidence type="ECO:0000256" key="7">
    <source>
        <dbReference type="ARBA" id="ARBA00023288"/>
    </source>
</evidence>
<dbReference type="eggNOG" id="ENOG502Z9N7">
    <property type="taxonomic scope" value="Bacteria"/>
</dbReference>
<keyword evidence="4" id="KW-0732">Signal</keyword>
<dbReference type="STRING" id="867903.ThesuDRAFT_00453"/>
<dbReference type="InterPro" id="IPR046953">
    <property type="entry name" value="Spore_GerAC-like_C"/>
</dbReference>
<dbReference type="NCBIfam" id="TIGR02887">
    <property type="entry name" value="spore_ger_x_C"/>
    <property type="match status" value="1"/>
</dbReference>
<sequence length="424" mass="45985">MAGHSDLAGAGLPGARSGPPGEPVGEQRGLPSALWGLRWGCLRIAALLVLAAFVLTGCWDRVEINDRAIVLGMAVDRDQGGRFRVTLSVADPARFPRPGQQGSSQVGQKPVNYIQGSGRTLADALSLIQETVPRRLYYSHLKTVLIGEGAARRGIGPVLDFLMRDAQPRLELMVAVTPGEAGPKFIRATPPLESLPADALREQIRLRLGIVVPLYRLVRALYEPGQEPVLPRVELAPVTNGGMPVQGWFVNGVGVFKGDRLAGWLDNATTRGLMWLRGEIQHGTITVSLPGGSVSLRLLRAKTQLQPMVDGDRVVIRVQVATEDDLVDNPAGLEVSSPAAIRRIEELAAREIVRRAEEARTALQDRLGTDAAGFGATLRKRNPAAWAMLGPRWDEVFPRVEVRYRVQVDVRRPGLTTGAPARSR</sequence>
<dbReference type="Proteomes" id="UP000005710">
    <property type="component" value="Unassembled WGS sequence"/>
</dbReference>
<organism evidence="11 12">
    <name type="scientific">Thermaerobacter subterraneus DSM 13965</name>
    <dbReference type="NCBI Taxonomy" id="867903"/>
    <lineage>
        <taxon>Bacteria</taxon>
        <taxon>Bacillati</taxon>
        <taxon>Bacillota</taxon>
        <taxon>Clostridia</taxon>
        <taxon>Eubacteriales</taxon>
        <taxon>Clostridiales Family XVII. Incertae Sedis</taxon>
        <taxon>Thermaerobacter</taxon>
    </lineage>
</organism>
<evidence type="ECO:0000256" key="8">
    <source>
        <dbReference type="SAM" id="MobiDB-lite"/>
    </source>
</evidence>
<proteinExistence type="inferred from homology"/>
<keyword evidence="7" id="KW-0449">Lipoprotein</keyword>
<evidence type="ECO:0000259" key="9">
    <source>
        <dbReference type="Pfam" id="PF05504"/>
    </source>
</evidence>
<keyword evidence="3" id="KW-0309">Germination</keyword>
<dbReference type="Pfam" id="PF25198">
    <property type="entry name" value="Spore_GerAC_N"/>
    <property type="match status" value="1"/>
</dbReference>
<comment type="similarity">
    <text evidence="2">Belongs to the GerABKC lipoprotein family.</text>
</comment>
<dbReference type="RefSeq" id="WP_006902733.1">
    <property type="nucleotide sequence ID" value="NZ_JH976535.1"/>
</dbReference>
<dbReference type="EMBL" id="AENY02000002">
    <property type="protein sequence ID" value="EKP94752.1"/>
    <property type="molecule type" value="Genomic_DNA"/>
</dbReference>
<dbReference type="GO" id="GO:0016020">
    <property type="term" value="C:membrane"/>
    <property type="evidence" value="ECO:0007669"/>
    <property type="project" value="UniProtKB-SubCell"/>
</dbReference>
<comment type="caution">
    <text evidence="11">The sequence shown here is derived from an EMBL/GenBank/DDBJ whole genome shotgun (WGS) entry which is preliminary data.</text>
</comment>
<dbReference type="HOGENOM" id="CLU_051140_0_2_9"/>
<feature type="region of interest" description="Disordered" evidence="8">
    <location>
        <begin position="1"/>
        <end position="26"/>
    </location>
</feature>
<accession>K6PPB0</accession>